<dbReference type="Gene3D" id="3.90.1580.10">
    <property type="entry name" value="paralog of FGE (formylglycine-generating enzyme)"/>
    <property type="match status" value="1"/>
</dbReference>
<dbReference type="EMBL" id="JEMC01003160">
    <property type="protein sequence ID" value="KYF83257.1"/>
    <property type="molecule type" value="Genomic_DNA"/>
</dbReference>
<dbReference type="PANTHER" id="PTHR23150:SF19">
    <property type="entry name" value="FORMYLGLYCINE-GENERATING ENZYME"/>
    <property type="match status" value="1"/>
</dbReference>
<comment type="caution">
    <text evidence="2">The sequence shown here is derived from an EMBL/GenBank/DDBJ whole genome shotgun (WGS) entry which is preliminary data.</text>
</comment>
<dbReference type="SUPFAM" id="SSF56436">
    <property type="entry name" value="C-type lectin-like"/>
    <property type="match status" value="1"/>
</dbReference>
<evidence type="ECO:0000313" key="3">
    <source>
        <dbReference type="Proteomes" id="UP000075515"/>
    </source>
</evidence>
<evidence type="ECO:0000259" key="1">
    <source>
        <dbReference type="Pfam" id="PF03781"/>
    </source>
</evidence>
<dbReference type="InterPro" id="IPR042095">
    <property type="entry name" value="SUMF_sf"/>
</dbReference>
<name>A0A150RSM2_SORCE</name>
<protein>
    <recommendedName>
        <fullName evidence="1">Sulfatase-modifying factor enzyme-like domain-containing protein</fullName>
    </recommendedName>
</protein>
<dbReference type="InterPro" id="IPR016187">
    <property type="entry name" value="CTDL_fold"/>
</dbReference>
<accession>A0A150RSM2</accession>
<dbReference type="PANTHER" id="PTHR23150">
    <property type="entry name" value="SULFATASE MODIFYING FACTOR 1, 2"/>
    <property type="match status" value="1"/>
</dbReference>
<dbReference type="GO" id="GO:0120147">
    <property type="term" value="F:formylglycine-generating oxidase activity"/>
    <property type="evidence" value="ECO:0007669"/>
    <property type="project" value="TreeGrafter"/>
</dbReference>
<proteinExistence type="predicted"/>
<dbReference type="Proteomes" id="UP000075515">
    <property type="component" value="Unassembled WGS sequence"/>
</dbReference>
<dbReference type="Pfam" id="PF03781">
    <property type="entry name" value="FGE-sulfatase"/>
    <property type="match status" value="1"/>
</dbReference>
<gene>
    <name evidence="2" type="ORF">BE18_45660</name>
</gene>
<organism evidence="2 3">
    <name type="scientific">Sorangium cellulosum</name>
    <name type="common">Polyangium cellulosum</name>
    <dbReference type="NCBI Taxonomy" id="56"/>
    <lineage>
        <taxon>Bacteria</taxon>
        <taxon>Pseudomonadati</taxon>
        <taxon>Myxococcota</taxon>
        <taxon>Polyangia</taxon>
        <taxon>Polyangiales</taxon>
        <taxon>Polyangiaceae</taxon>
        <taxon>Sorangium</taxon>
    </lineage>
</organism>
<dbReference type="InterPro" id="IPR005532">
    <property type="entry name" value="SUMF_dom"/>
</dbReference>
<evidence type="ECO:0000313" key="2">
    <source>
        <dbReference type="EMBL" id="KYF83257.1"/>
    </source>
</evidence>
<dbReference type="InterPro" id="IPR051043">
    <property type="entry name" value="Sulfatase_Mod_Factor_Kinase"/>
</dbReference>
<feature type="domain" description="Sulfatase-modifying factor enzyme-like" evidence="1">
    <location>
        <begin position="355"/>
        <end position="638"/>
    </location>
</feature>
<dbReference type="AlphaFoldDB" id="A0A150RSM2"/>
<sequence>MDLETRSPPTAGSARVTNLEIVGREGDEITVRFDVAWDNSFRERGGPGAGNWDAVWLFVKYRGTEVVPLHDNGEIRAAADRGDLSPLAAAAMAAVPAPAAVPAAVAAAVAIPVTAAAAVAIPVPAAAAPIPAPVSGRPSSLRLRGKREVHPVTPGQKWRVRVERYHHRSPMGPLESSVEDITVRALGDRSHGLEASRMSEWRHALIAAARAPVGGEVLLPEDQRGVFLYRSDENAGVGPVVFRAVTLTLCRPTDGPAFADHVSLWVFGIEMVYIPEGPFSLGDPLGPGGPAACFYDASLGDKEPDRSYLVTSDGPIEVGPNGDRSRLYYDGDASDGNEGDGQGPIPKGFPNGYGAFYVMKYQITQGQYGDFVNTLQGPARTVRFSYWFGSYRYTTFMTQSSARLTLRPDNACNWLAWMDGAAFACWAGLRPLTELEYEKACRGPAQAVSCEYAWGTTKAMQAQVIFGNEGGVSWVNGNAAFQQAIFVGGDGGSGPLPGNAFGGPPASWSGACAFGMRRDFAEDQSGLSPVQVNERERTGASYYRVMGLSGNLWEWCVTVGEPQGRAFTGTPGTGELDGFGNPDVKLLGWPDVDVVGAGARGGSWYTALTKLRLADRSYGSGLESYSTRAHDMGFRCARTVGSSAPTR</sequence>
<reference evidence="2 3" key="1">
    <citation type="submission" date="2014-02" db="EMBL/GenBank/DDBJ databases">
        <title>The small core and large imbalanced accessory genome model reveals a collaborative survival strategy of Sorangium cellulosum strains in nature.</title>
        <authorList>
            <person name="Han K."/>
            <person name="Peng R."/>
            <person name="Blom J."/>
            <person name="Li Y.-Z."/>
        </authorList>
    </citation>
    <scope>NUCLEOTIDE SEQUENCE [LARGE SCALE GENOMIC DNA]</scope>
    <source>
        <strain evidence="2 3">So0149</strain>
    </source>
</reference>